<protein>
    <submittedName>
        <fullName evidence="2">Acyltransferase domain-containing protein</fullName>
    </submittedName>
</protein>
<dbReference type="InterPro" id="IPR041644">
    <property type="entry name" value="GNAT_C"/>
</dbReference>
<evidence type="ECO:0000313" key="3">
    <source>
        <dbReference type="Proteomes" id="UP001415169"/>
    </source>
</evidence>
<dbReference type="EMBL" id="BAABBV010000002">
    <property type="protein sequence ID" value="GAA4166442.1"/>
    <property type="molecule type" value="Genomic_DNA"/>
</dbReference>
<organism evidence="2 3">
    <name type="scientific">Gryllotalpicola daejeonensis</name>
    <dbReference type="NCBI Taxonomy" id="993087"/>
    <lineage>
        <taxon>Bacteria</taxon>
        <taxon>Bacillati</taxon>
        <taxon>Actinomycetota</taxon>
        <taxon>Actinomycetes</taxon>
        <taxon>Micrococcales</taxon>
        <taxon>Microbacteriaceae</taxon>
        <taxon>Gryllotalpicola</taxon>
    </lineage>
</organism>
<evidence type="ECO:0000259" key="1">
    <source>
        <dbReference type="Pfam" id="PF18164"/>
    </source>
</evidence>
<sequence>MPELEALGLDGLGAGIRPPRTAELDVVRAALHAPELTPAHERALSALEFAGFLGALAELVPEASQRLVVLGVPDRVRADFWADVGRKVRAYGDNGIREWLVTLLRGDVLQLGRLQFERAVGPQGRAVHIPELGPLTPELVDDSLEQARRFFADRAGFACTSWLLDPRLVALGGDSNIVRFQRRFELVAGVDSEGEDRDEGDADVAKFVFGVPLAQLDRRAVTPATALQRVVAEVWRSGRRWFAPTGVLRP</sequence>
<reference evidence="2" key="1">
    <citation type="journal article" date="2014" name="Int. J. Syst. Evol. Microbiol.">
        <title>Complete genome of a new Firmicutes species belonging to the dominant human colonic microbiota ('Ruminococcus bicirculans') reveals two chromosomes and a selective capacity to utilize plant glucans.</title>
        <authorList>
            <consortium name="NISC Comparative Sequencing Program"/>
            <person name="Wegmann U."/>
            <person name="Louis P."/>
            <person name="Goesmann A."/>
            <person name="Henrissat B."/>
            <person name="Duncan S.H."/>
            <person name="Flint H.J."/>
        </authorList>
    </citation>
    <scope>NUCLEOTIDE SEQUENCE</scope>
    <source>
        <strain evidence="2">JCM 17590</strain>
    </source>
</reference>
<proteinExistence type="predicted"/>
<dbReference type="GO" id="GO:0016746">
    <property type="term" value="F:acyltransferase activity"/>
    <property type="evidence" value="ECO:0007669"/>
    <property type="project" value="UniProtKB-KW"/>
</dbReference>
<keyword evidence="2" id="KW-0012">Acyltransferase</keyword>
<dbReference type="Pfam" id="PF18164">
    <property type="entry name" value="GNAT_C"/>
    <property type="match status" value="1"/>
</dbReference>
<name>A0ABP7ZNS4_9MICO</name>
<evidence type="ECO:0000313" key="2">
    <source>
        <dbReference type="EMBL" id="GAA4166442.1"/>
    </source>
</evidence>
<feature type="domain" description="GNAT-like C-terminal" evidence="1">
    <location>
        <begin position="109"/>
        <end position="248"/>
    </location>
</feature>
<dbReference type="Gene3D" id="3.40.630.120">
    <property type="match status" value="1"/>
</dbReference>
<keyword evidence="3" id="KW-1185">Reference proteome</keyword>
<dbReference type="Proteomes" id="UP001415169">
    <property type="component" value="Unassembled WGS sequence"/>
</dbReference>
<comment type="caution">
    <text evidence="2">The sequence shown here is derived from an EMBL/GenBank/DDBJ whole genome shotgun (WGS) entry which is preliminary data.</text>
</comment>
<gene>
    <name evidence="2" type="ORF">GCM10022286_31100</name>
</gene>
<reference evidence="2" key="2">
    <citation type="submission" date="2023-12" db="EMBL/GenBank/DDBJ databases">
        <authorList>
            <person name="Sun Q."/>
            <person name="Inoue M."/>
        </authorList>
    </citation>
    <scope>NUCLEOTIDE SEQUENCE</scope>
    <source>
        <strain evidence="2">JCM 17590</strain>
    </source>
</reference>
<accession>A0ABP7ZNS4</accession>
<keyword evidence="2" id="KW-0808">Transferase</keyword>